<dbReference type="EMBL" id="CP007032">
    <property type="protein sequence ID" value="AHF08607.1"/>
    <property type="molecule type" value="Genomic_DNA"/>
</dbReference>
<sequence>MHKVPSGNESVTIWICQVVTDFLLKTKDNLTYFSAFVITLFINFFTATPEN</sequence>
<keyword evidence="1" id="KW-0812">Transmembrane</keyword>
<reference evidence="2 3" key="1">
    <citation type="submission" date="2013-12" db="EMBL/GenBank/DDBJ databases">
        <authorList>
            <consortium name="DOE Joint Genome Institute"/>
            <person name="Smidt H."/>
            <person name="Huntemann M."/>
            <person name="Han J."/>
            <person name="Chen A."/>
            <person name="Kyrpides N."/>
            <person name="Mavromatis K."/>
            <person name="Markowitz V."/>
            <person name="Palaniappan K."/>
            <person name="Ivanova N."/>
            <person name="Schaumberg A."/>
            <person name="Pati A."/>
            <person name="Liolios K."/>
            <person name="Nordberg H.P."/>
            <person name="Cantor M.N."/>
            <person name="Hua S.X."/>
            <person name="Woyke T."/>
        </authorList>
    </citation>
    <scope>NUCLEOTIDE SEQUENCE [LARGE SCALE GENOMIC DNA]</scope>
    <source>
        <strain evidence="3">DSM 15288</strain>
    </source>
</reference>
<gene>
    <name evidence="2" type="ORF">DESME_09515</name>
</gene>
<dbReference type="KEGG" id="dmt:DESME_09515"/>
<name>W0ECW2_9FIRM</name>
<feature type="transmembrane region" description="Helical" evidence="1">
    <location>
        <begin position="30"/>
        <end position="48"/>
    </location>
</feature>
<keyword evidence="1" id="KW-1133">Transmembrane helix</keyword>
<evidence type="ECO:0000313" key="2">
    <source>
        <dbReference type="EMBL" id="AHF08607.1"/>
    </source>
</evidence>
<dbReference type="STRING" id="871968.DESME_09515"/>
<accession>W0ECW2</accession>
<protein>
    <submittedName>
        <fullName evidence="2">Uncharacterized protein</fullName>
    </submittedName>
</protein>
<dbReference type="HOGENOM" id="CLU_3098140_0_0_9"/>
<dbReference type="AlphaFoldDB" id="W0ECW2"/>
<keyword evidence="3" id="KW-1185">Reference proteome</keyword>
<evidence type="ECO:0000256" key="1">
    <source>
        <dbReference type="SAM" id="Phobius"/>
    </source>
</evidence>
<evidence type="ECO:0000313" key="3">
    <source>
        <dbReference type="Proteomes" id="UP000010847"/>
    </source>
</evidence>
<keyword evidence="1" id="KW-0472">Membrane</keyword>
<dbReference type="Proteomes" id="UP000010847">
    <property type="component" value="Chromosome"/>
</dbReference>
<organism evidence="2 3">
    <name type="scientific">Desulfitobacterium metallireducens DSM 15288</name>
    <dbReference type="NCBI Taxonomy" id="871968"/>
    <lineage>
        <taxon>Bacteria</taxon>
        <taxon>Bacillati</taxon>
        <taxon>Bacillota</taxon>
        <taxon>Clostridia</taxon>
        <taxon>Eubacteriales</taxon>
        <taxon>Desulfitobacteriaceae</taxon>
        <taxon>Desulfitobacterium</taxon>
    </lineage>
</organism>
<proteinExistence type="predicted"/>